<keyword evidence="3" id="KW-0040">ANK repeat</keyword>
<dbReference type="GO" id="GO:0005096">
    <property type="term" value="F:GTPase activator activity"/>
    <property type="evidence" value="ECO:0007669"/>
    <property type="project" value="InterPro"/>
</dbReference>
<keyword evidence="2" id="KW-0862">Zinc</keyword>
<protein>
    <recommendedName>
        <fullName evidence="6">Arf-GAP domain-containing protein</fullName>
    </recommendedName>
</protein>
<dbReference type="Gene3D" id="1.10.220.150">
    <property type="entry name" value="Arf GTPase activating protein"/>
    <property type="match status" value="1"/>
</dbReference>
<dbReference type="PROSITE" id="PS50088">
    <property type="entry name" value="ANK_REPEAT"/>
    <property type="match status" value="1"/>
</dbReference>
<dbReference type="InterPro" id="IPR037278">
    <property type="entry name" value="ARFGAP/RecO"/>
</dbReference>
<keyword evidence="4" id="KW-0863">Zinc-finger</keyword>
<dbReference type="GO" id="GO:0008277">
    <property type="term" value="P:regulation of G protein-coupled receptor signaling pathway"/>
    <property type="evidence" value="ECO:0007669"/>
    <property type="project" value="TreeGrafter"/>
</dbReference>
<dbReference type="GO" id="GO:0008270">
    <property type="term" value="F:zinc ion binding"/>
    <property type="evidence" value="ECO:0007669"/>
    <property type="project" value="UniProtKB-KW"/>
</dbReference>
<dbReference type="PANTHER" id="PTHR46097">
    <property type="entry name" value="G PROTEIN-COUPLED RECEPTOR KINASE INTERACTING ARFGAP"/>
    <property type="match status" value="1"/>
</dbReference>
<evidence type="ECO:0000256" key="1">
    <source>
        <dbReference type="ARBA" id="ARBA00022723"/>
    </source>
</evidence>
<dbReference type="STRING" id="623744.A0A553MSZ8"/>
<accession>A0A553MSZ8</accession>
<comment type="caution">
    <text evidence="7">The sequence shown here is derived from an EMBL/GenBank/DDBJ whole genome shotgun (WGS) entry which is preliminary data.</text>
</comment>
<dbReference type="Proteomes" id="UP000316079">
    <property type="component" value="Unassembled WGS sequence"/>
</dbReference>
<name>A0A553MSZ8_9TELE</name>
<dbReference type="InterPro" id="IPR032352">
    <property type="entry name" value="GIT1/2_CC"/>
</dbReference>
<feature type="repeat" description="ANK" evidence="3">
    <location>
        <begin position="137"/>
        <end position="169"/>
    </location>
</feature>
<dbReference type="Pfam" id="PF01412">
    <property type="entry name" value="ArfGap"/>
    <property type="match status" value="1"/>
</dbReference>
<dbReference type="InterPro" id="IPR013724">
    <property type="entry name" value="GIT_SHD"/>
</dbReference>
<sequence length="597" mass="66787">MSTKARNREVCADCSAHDPRWASINRGVLICDECCSIHRGLGRHSSQVRHLTQTLWPTSQLQMVKSLYNNGANSIWEHSLLDPASIMSGKRKANPQDRVHPNKTDFIKAKYQMLAFVHRMPCREDDSVTAKDLSKEKGNTPLHVAAKAGQLLQAELLTVYGADPGAPDSSSMSPVDYARQAGHQELADRLVEIQYELTDRLAFYLCGRKPDHKGGQHFLIPQIADSSLDLSELAKAAKKKLQSLSNHQFEELAMDVYDEVDRRETDAVWLATQNHSTLVTETTVVPFLPVNPEYSSTRNQGRQKLARFNAHEFATLVVDILTDAKRRQLGSSPNKGKANQALGSVFHSRLNEEQVPLCLENVELILKDIGNHRGSESPVFDQPDYDSVASDEETEQQQMFGKGERTKSSESSDFSDSPITMQEFMEVKSALSASEAKIQQLLKVNCHLSEELKLMQGKLNSLQNENSSLKWQTPNSLARPQDTGHGVPPRGCRAMSMYETGSSRRPYHTRGEDTGTTLNLQPLPSNIGKGPSVTAFSSLPTFPSTLSWSWDERTQRVKYLLRHRAAGKLVFFLFPNSSEHELLTCPPNDFDVPQLEY</sequence>
<dbReference type="Gene3D" id="1.25.40.20">
    <property type="entry name" value="Ankyrin repeat-containing domain"/>
    <property type="match status" value="1"/>
</dbReference>
<dbReference type="FunFam" id="1.10.220.150:FF:000003">
    <property type="entry name" value="ARF GTPase-activating protein GIT2 isoform 1"/>
    <property type="match status" value="1"/>
</dbReference>
<keyword evidence="1" id="KW-0479">Metal-binding</keyword>
<evidence type="ECO:0000313" key="8">
    <source>
        <dbReference type="Proteomes" id="UP000316079"/>
    </source>
</evidence>
<dbReference type="InterPro" id="IPR002110">
    <property type="entry name" value="Ankyrin_rpt"/>
</dbReference>
<dbReference type="InterPro" id="IPR036770">
    <property type="entry name" value="Ankyrin_rpt-contain_sf"/>
</dbReference>
<evidence type="ECO:0000256" key="5">
    <source>
        <dbReference type="SAM" id="MobiDB-lite"/>
    </source>
</evidence>
<dbReference type="PRINTS" id="PR00405">
    <property type="entry name" value="REVINTRACTNG"/>
</dbReference>
<keyword evidence="8" id="KW-1185">Reference proteome</keyword>
<dbReference type="GO" id="GO:0007420">
    <property type="term" value="P:brain development"/>
    <property type="evidence" value="ECO:0007669"/>
    <property type="project" value="InterPro"/>
</dbReference>
<evidence type="ECO:0000313" key="7">
    <source>
        <dbReference type="EMBL" id="TRY56310.1"/>
    </source>
</evidence>
<evidence type="ECO:0000259" key="6">
    <source>
        <dbReference type="PROSITE" id="PS50115"/>
    </source>
</evidence>
<evidence type="ECO:0000256" key="3">
    <source>
        <dbReference type="PROSITE-ProRule" id="PRU00023"/>
    </source>
</evidence>
<dbReference type="GO" id="GO:0032012">
    <property type="term" value="P:regulation of ARF protein signal transduction"/>
    <property type="evidence" value="ECO:0007669"/>
    <property type="project" value="InterPro"/>
</dbReference>
<dbReference type="InterPro" id="IPR038508">
    <property type="entry name" value="ArfGAP_dom_sf"/>
</dbReference>
<dbReference type="EMBL" id="SRMA01027287">
    <property type="protein sequence ID" value="TRY56310.1"/>
    <property type="molecule type" value="Genomic_DNA"/>
</dbReference>
<dbReference type="Pfam" id="PF08518">
    <property type="entry name" value="GIT_SHD"/>
    <property type="match status" value="2"/>
</dbReference>
<dbReference type="InterPro" id="IPR001164">
    <property type="entry name" value="ArfGAP_dom"/>
</dbReference>
<dbReference type="SMART" id="SM00105">
    <property type="entry name" value="ArfGap"/>
    <property type="match status" value="1"/>
</dbReference>
<dbReference type="PROSITE" id="PS50115">
    <property type="entry name" value="ARFGAP"/>
    <property type="match status" value="1"/>
</dbReference>
<evidence type="ECO:0000256" key="4">
    <source>
        <dbReference type="PROSITE-ProRule" id="PRU00288"/>
    </source>
</evidence>
<dbReference type="GO" id="GO:0036465">
    <property type="term" value="P:synaptic vesicle recycling"/>
    <property type="evidence" value="ECO:0007669"/>
    <property type="project" value="TreeGrafter"/>
</dbReference>
<feature type="region of interest" description="Disordered" evidence="5">
    <location>
        <begin position="373"/>
        <end position="416"/>
    </location>
</feature>
<gene>
    <name evidence="7" type="ORF">DNTS_031849</name>
</gene>
<dbReference type="SMART" id="SM00555">
    <property type="entry name" value="GIT"/>
    <property type="match status" value="2"/>
</dbReference>
<dbReference type="Pfam" id="PF00023">
    <property type="entry name" value="Ank"/>
    <property type="match status" value="1"/>
</dbReference>
<dbReference type="InterPro" id="IPR047161">
    <property type="entry name" value="GIT-like"/>
</dbReference>
<dbReference type="OrthoDB" id="5588096at2759"/>
<dbReference type="PANTHER" id="PTHR46097:SF2">
    <property type="entry name" value="G PROTEIN-COUPLED RECEPTOR KINASE INTERACTING ARFGAP 2 ISOFORM X1"/>
    <property type="match status" value="1"/>
</dbReference>
<dbReference type="SUPFAM" id="SSF48403">
    <property type="entry name" value="Ankyrin repeat"/>
    <property type="match status" value="1"/>
</dbReference>
<dbReference type="Pfam" id="PF16559">
    <property type="entry name" value="GIT_CC"/>
    <property type="match status" value="1"/>
</dbReference>
<reference evidence="7 8" key="1">
    <citation type="journal article" date="2019" name="Sci. Data">
        <title>Hybrid genome assembly and annotation of Danionella translucida.</title>
        <authorList>
            <person name="Kadobianskyi M."/>
            <person name="Schulze L."/>
            <person name="Schuelke M."/>
            <person name="Judkewitz B."/>
        </authorList>
    </citation>
    <scope>NUCLEOTIDE SEQUENCE [LARGE SCALE GENOMIC DNA]</scope>
    <source>
        <strain evidence="7 8">Bolton</strain>
    </source>
</reference>
<proteinExistence type="predicted"/>
<dbReference type="Gene3D" id="1.20.5.170">
    <property type="match status" value="1"/>
</dbReference>
<dbReference type="AlphaFoldDB" id="A0A553MSZ8"/>
<feature type="domain" description="Arf-GAP" evidence="6">
    <location>
        <begin position="1"/>
        <end position="124"/>
    </location>
</feature>
<organism evidence="7 8">
    <name type="scientific">Danionella cerebrum</name>
    <dbReference type="NCBI Taxonomy" id="2873325"/>
    <lineage>
        <taxon>Eukaryota</taxon>
        <taxon>Metazoa</taxon>
        <taxon>Chordata</taxon>
        <taxon>Craniata</taxon>
        <taxon>Vertebrata</taxon>
        <taxon>Euteleostomi</taxon>
        <taxon>Actinopterygii</taxon>
        <taxon>Neopterygii</taxon>
        <taxon>Teleostei</taxon>
        <taxon>Ostariophysi</taxon>
        <taxon>Cypriniformes</taxon>
        <taxon>Danionidae</taxon>
        <taxon>Danioninae</taxon>
        <taxon>Danionella</taxon>
    </lineage>
</organism>
<dbReference type="SUPFAM" id="SSF57863">
    <property type="entry name" value="ArfGap/RecO-like zinc finger"/>
    <property type="match status" value="1"/>
</dbReference>
<dbReference type="GO" id="GO:0031267">
    <property type="term" value="F:small GTPase binding"/>
    <property type="evidence" value="ECO:0007669"/>
    <property type="project" value="TreeGrafter"/>
</dbReference>
<dbReference type="PROSITE" id="PS50297">
    <property type="entry name" value="ANK_REP_REGION"/>
    <property type="match status" value="1"/>
</dbReference>
<dbReference type="GO" id="GO:0098793">
    <property type="term" value="C:presynapse"/>
    <property type="evidence" value="ECO:0007669"/>
    <property type="project" value="GOC"/>
</dbReference>
<evidence type="ECO:0000256" key="2">
    <source>
        <dbReference type="ARBA" id="ARBA00022833"/>
    </source>
</evidence>